<dbReference type="GO" id="GO:0016787">
    <property type="term" value="F:hydrolase activity"/>
    <property type="evidence" value="ECO:0007669"/>
    <property type="project" value="UniProtKB-KW"/>
</dbReference>
<keyword evidence="8 10" id="KW-0464">Manganese</keyword>
<evidence type="ECO:0000256" key="6">
    <source>
        <dbReference type="ARBA" id="ARBA00023118"/>
    </source>
</evidence>
<keyword evidence="7 10" id="KW-0238">DNA-binding</keyword>
<evidence type="ECO:0000313" key="12">
    <source>
        <dbReference type="Proteomes" id="UP000176204"/>
    </source>
</evidence>
<comment type="subunit">
    <text evidence="9 10">Homodimer, forms a heterotetramer with a Cas2 homodimer.</text>
</comment>
<dbReference type="GO" id="GO:0043571">
    <property type="term" value="P:maintenance of CRISPR repeat elements"/>
    <property type="evidence" value="ECO:0007669"/>
    <property type="project" value="UniProtKB-UniRule"/>
</dbReference>
<keyword evidence="4 10" id="KW-0378">Hydrolase</keyword>
<comment type="cofactor">
    <cofactor evidence="10">
        <name>Mg(2+)</name>
        <dbReference type="ChEBI" id="CHEBI:18420"/>
    </cofactor>
    <cofactor evidence="10">
        <name>Mn(2+)</name>
        <dbReference type="ChEBI" id="CHEBI:29035"/>
    </cofactor>
</comment>
<keyword evidence="3 10" id="KW-0255">Endonuclease</keyword>
<dbReference type="InterPro" id="IPR002729">
    <property type="entry name" value="CRISPR-assoc_Cas1"/>
</dbReference>
<comment type="function">
    <text evidence="10">CRISPR (clustered regularly interspaced short palindromic repeat), is an adaptive immune system that provides protection against mobile genetic elements (viruses, transposable elements and conjugative plasmids). CRISPR clusters contain spacers, sequences complementary to antecedent mobile elements, and target invading nucleic acids. CRISPR clusters are transcribed and processed into CRISPR RNA (crRNA). Acts as a dsDNA endonuclease. Involved in the integration of spacer DNA into the CRISPR cassette.</text>
</comment>
<accession>A0A1H6LWF8</accession>
<dbReference type="GO" id="GO:0046872">
    <property type="term" value="F:metal ion binding"/>
    <property type="evidence" value="ECO:0007669"/>
    <property type="project" value="UniProtKB-UniRule"/>
</dbReference>
<evidence type="ECO:0000256" key="4">
    <source>
        <dbReference type="ARBA" id="ARBA00022801"/>
    </source>
</evidence>
<dbReference type="PANTHER" id="PTHR34353">
    <property type="entry name" value="CRISPR-ASSOCIATED ENDONUCLEASE CAS1 1"/>
    <property type="match status" value="1"/>
</dbReference>
<evidence type="ECO:0000256" key="5">
    <source>
        <dbReference type="ARBA" id="ARBA00022842"/>
    </source>
</evidence>
<protein>
    <recommendedName>
        <fullName evidence="10">CRISPR-associated endonuclease Cas1</fullName>
        <ecNumber evidence="10">3.1.-.-</ecNumber>
    </recommendedName>
</protein>
<proteinExistence type="inferred from homology"/>
<feature type="binding site" evidence="10">
    <location>
        <position position="205"/>
    </location>
    <ligand>
        <name>Mn(2+)</name>
        <dbReference type="ChEBI" id="CHEBI:29035"/>
    </ligand>
</feature>
<feature type="binding site" evidence="10">
    <location>
        <position position="144"/>
    </location>
    <ligand>
        <name>Mn(2+)</name>
        <dbReference type="ChEBI" id="CHEBI:29035"/>
    </ligand>
</feature>
<dbReference type="Gene3D" id="1.20.120.920">
    <property type="entry name" value="CRISPR-associated endonuclease Cas1, C-terminal domain"/>
    <property type="match status" value="1"/>
</dbReference>
<feature type="binding site" evidence="10">
    <location>
        <position position="220"/>
    </location>
    <ligand>
        <name>Mn(2+)</name>
        <dbReference type="ChEBI" id="CHEBI:29035"/>
    </ligand>
</feature>
<keyword evidence="12" id="KW-1185">Reference proteome</keyword>
<dbReference type="GO" id="GO:0003677">
    <property type="term" value="F:DNA binding"/>
    <property type="evidence" value="ECO:0007669"/>
    <property type="project" value="UniProtKB-KW"/>
</dbReference>
<keyword evidence="6 10" id="KW-0051">Antiviral defense</keyword>
<keyword evidence="1 10" id="KW-0540">Nuclease</keyword>
<dbReference type="InterPro" id="IPR019855">
    <property type="entry name" value="CRISPR-assoc_Cas1_NMENI"/>
</dbReference>
<sequence>MSYHILSIDAYTCQLSCERGQLSCISDSGRQSIPLEDVGAIIVSSFKATLTSNLIIEAAKRRIGFILCDSHKPAALILPADRATDTATLRSLATMPAHLKKRLWDKTLSAKCGNQAELATAWNPLHPKIEEICAVATSRRPNREADTARLFWSIFADTFADANFRRGRKEEGYNSLLNYAYAILLSSILQKLYALGLDPAFGIFHQAREHAAPLAYDLMEPFRPAFDANVARWIRRGLEQDESPDSISEITREYRRHIISTLDAETFCRGKTTTIRASLEAVCRSFRQAVLSHQSGPYEPWTISTIKWAGS</sequence>
<dbReference type="GO" id="GO:0004520">
    <property type="term" value="F:DNA endonuclease activity"/>
    <property type="evidence" value="ECO:0007669"/>
    <property type="project" value="InterPro"/>
</dbReference>
<dbReference type="AlphaFoldDB" id="A0A1H6LWF8"/>
<evidence type="ECO:0000313" key="11">
    <source>
        <dbReference type="EMBL" id="SEH89870.1"/>
    </source>
</evidence>
<comment type="similarity">
    <text evidence="10">Belongs to the CRISPR-associated endonuclease Cas1 family.</text>
</comment>
<dbReference type="RefSeq" id="WP_067777312.1">
    <property type="nucleotide sequence ID" value="NZ_LIGX01000035.1"/>
</dbReference>
<dbReference type="NCBIfam" id="TIGR03639">
    <property type="entry name" value="cas1_NMENI"/>
    <property type="match status" value="1"/>
</dbReference>
<dbReference type="Pfam" id="PF01867">
    <property type="entry name" value="Cas_Cas1"/>
    <property type="match status" value="1"/>
</dbReference>
<dbReference type="OrthoDB" id="9803119at2"/>
<evidence type="ECO:0000256" key="7">
    <source>
        <dbReference type="ARBA" id="ARBA00023125"/>
    </source>
</evidence>
<dbReference type="EC" id="3.1.-.-" evidence="10"/>
<evidence type="ECO:0000256" key="2">
    <source>
        <dbReference type="ARBA" id="ARBA00022723"/>
    </source>
</evidence>
<dbReference type="KEGG" id="agl:PYTT_1544"/>
<organism evidence="11 12">
    <name type="scientific">Akkermansia glycaniphila</name>
    <dbReference type="NCBI Taxonomy" id="1679444"/>
    <lineage>
        <taxon>Bacteria</taxon>
        <taxon>Pseudomonadati</taxon>
        <taxon>Verrucomicrobiota</taxon>
        <taxon>Verrucomicrobiia</taxon>
        <taxon>Verrucomicrobiales</taxon>
        <taxon>Akkermansiaceae</taxon>
        <taxon>Akkermansia</taxon>
    </lineage>
</organism>
<dbReference type="InterPro" id="IPR042206">
    <property type="entry name" value="CRISPR-assoc_Cas1_C"/>
</dbReference>
<dbReference type="InterPro" id="IPR050646">
    <property type="entry name" value="Cas1"/>
</dbReference>
<evidence type="ECO:0000256" key="9">
    <source>
        <dbReference type="ARBA" id="ARBA00038592"/>
    </source>
</evidence>
<keyword evidence="5 10" id="KW-0460">Magnesium</keyword>
<name>A0A1H6LWF8_9BACT</name>
<evidence type="ECO:0000256" key="1">
    <source>
        <dbReference type="ARBA" id="ARBA00022722"/>
    </source>
</evidence>
<evidence type="ECO:0000256" key="3">
    <source>
        <dbReference type="ARBA" id="ARBA00022759"/>
    </source>
</evidence>
<dbReference type="GO" id="GO:0051607">
    <property type="term" value="P:defense response to virus"/>
    <property type="evidence" value="ECO:0007669"/>
    <property type="project" value="UniProtKB-UniRule"/>
</dbReference>
<evidence type="ECO:0000256" key="8">
    <source>
        <dbReference type="ARBA" id="ARBA00023211"/>
    </source>
</evidence>
<dbReference type="STRING" id="1679444.PYTT_1544"/>
<dbReference type="NCBIfam" id="TIGR00287">
    <property type="entry name" value="cas1"/>
    <property type="match status" value="1"/>
</dbReference>
<gene>
    <name evidence="10" type="primary">cas1</name>
    <name evidence="11" type="ORF">PYTT_1544</name>
</gene>
<evidence type="ECO:0000256" key="10">
    <source>
        <dbReference type="HAMAP-Rule" id="MF_01470"/>
    </source>
</evidence>
<dbReference type="HAMAP" id="MF_01470">
    <property type="entry name" value="Cas1"/>
    <property type="match status" value="1"/>
</dbReference>
<dbReference type="EMBL" id="LT629973">
    <property type="protein sequence ID" value="SEH89870.1"/>
    <property type="molecule type" value="Genomic_DNA"/>
</dbReference>
<dbReference type="PANTHER" id="PTHR34353:SF2">
    <property type="entry name" value="CRISPR-ASSOCIATED ENDONUCLEASE CAS1 1"/>
    <property type="match status" value="1"/>
</dbReference>
<dbReference type="Proteomes" id="UP000176204">
    <property type="component" value="Chromosome I"/>
</dbReference>
<keyword evidence="2 10" id="KW-0479">Metal-binding</keyword>
<reference evidence="12" key="1">
    <citation type="submission" date="2016-09" db="EMBL/GenBank/DDBJ databases">
        <authorList>
            <person name="Koehorst J."/>
        </authorList>
    </citation>
    <scope>NUCLEOTIDE SEQUENCE [LARGE SCALE GENOMIC DNA]</scope>
</reference>